<dbReference type="InterPro" id="IPR018844">
    <property type="entry name" value="Dnt1-like_N"/>
</dbReference>
<feature type="compositionally biased region" description="Pro residues" evidence="1">
    <location>
        <begin position="132"/>
        <end position="152"/>
    </location>
</feature>
<comment type="caution">
    <text evidence="3">The sequence shown here is derived from an EMBL/GenBank/DDBJ whole genome shotgun (WGS) entry which is preliminary data.</text>
</comment>
<dbReference type="Proteomes" id="UP000717585">
    <property type="component" value="Unassembled WGS sequence"/>
</dbReference>
<keyword evidence="4" id="KW-1185">Reference proteome</keyword>
<dbReference type="Pfam" id="PF10407">
    <property type="entry name" value="Cytokin_check_N"/>
    <property type="match status" value="1"/>
</dbReference>
<reference evidence="3" key="1">
    <citation type="submission" date="2021-05" db="EMBL/GenBank/DDBJ databases">
        <title>A free-living protist that lacks canonical eukaryotic 1 DNA replication and segregation systems.</title>
        <authorList>
            <person name="Salas-Leiva D.E."/>
            <person name="Tromer E.C."/>
            <person name="Curtis B.A."/>
            <person name="Jerlstrom-Hultqvist J."/>
            <person name="Kolisko M."/>
            <person name="Yi Z."/>
            <person name="Salas-Leiva J.S."/>
            <person name="Gallot-Lavallee L."/>
            <person name="Kops G.J.P.L."/>
            <person name="Archibald J.M."/>
            <person name="Simpson A.G.B."/>
            <person name="Roger A.J."/>
        </authorList>
    </citation>
    <scope>NUCLEOTIDE SEQUENCE</scope>
    <source>
        <strain evidence="3">BICM</strain>
    </source>
</reference>
<dbReference type="OrthoDB" id="10248656at2759"/>
<sequence length="283" mass="32026">MRLCVYIDGDYSYVSEIEPNATIREFTRAIEREMKAIFGSSVPISIAALQTAKTRCDVNPNYPVSSVFKENDFVFVLRAMTMTVDQRVEPIILEIPEPSIGIGMSTELSQFDAIADHSLRIVETTAQLTSPPIQPQPQPQQMPRPIPQPAPPFTTHQPSHLSNRRDPCQPHCSLTKFGFADDPCPNCGEMRPYLPIEGQNCTELCVIRAKHGTGYVRKMKSQGLDFCSICISRYRHRKYAHMQRHQCAECHRPWLILNEAGLCRTCHVKLAGRPSARKRKNFG</sequence>
<protein>
    <recommendedName>
        <fullName evidence="2">Nucleolar protein Dnt1-like N-terminal domain-containing protein</fullName>
    </recommendedName>
</protein>
<name>A0A8J6AR13_9EUKA</name>
<organism evidence="3 4">
    <name type="scientific">Carpediemonas membranifera</name>
    <dbReference type="NCBI Taxonomy" id="201153"/>
    <lineage>
        <taxon>Eukaryota</taxon>
        <taxon>Metamonada</taxon>
        <taxon>Carpediemonas-like organisms</taxon>
        <taxon>Carpediemonas</taxon>
    </lineage>
</organism>
<proteinExistence type="predicted"/>
<evidence type="ECO:0000313" key="3">
    <source>
        <dbReference type="EMBL" id="KAG9392086.1"/>
    </source>
</evidence>
<gene>
    <name evidence="3" type="ORF">J8273_6678</name>
</gene>
<feature type="region of interest" description="Disordered" evidence="1">
    <location>
        <begin position="128"/>
        <end position="165"/>
    </location>
</feature>
<evidence type="ECO:0000259" key="2">
    <source>
        <dbReference type="Pfam" id="PF10407"/>
    </source>
</evidence>
<dbReference type="AlphaFoldDB" id="A0A8J6AR13"/>
<accession>A0A8J6AR13</accession>
<evidence type="ECO:0000313" key="4">
    <source>
        <dbReference type="Proteomes" id="UP000717585"/>
    </source>
</evidence>
<dbReference type="EMBL" id="JAHDYR010000040">
    <property type="protein sequence ID" value="KAG9392086.1"/>
    <property type="molecule type" value="Genomic_DNA"/>
</dbReference>
<evidence type="ECO:0000256" key="1">
    <source>
        <dbReference type="SAM" id="MobiDB-lite"/>
    </source>
</evidence>
<feature type="domain" description="Nucleolar protein Dnt1-like N-terminal" evidence="2">
    <location>
        <begin position="18"/>
        <end position="77"/>
    </location>
</feature>